<gene>
    <name evidence="1" type="ORF">ABVT11_19390</name>
</gene>
<proteinExistence type="predicted"/>
<reference evidence="1 2" key="1">
    <citation type="submission" date="2024-07" db="EMBL/GenBank/DDBJ databases">
        <title>Uliginosibacterium paludis KCTC:42655.</title>
        <authorList>
            <person name="Kim M.K."/>
        </authorList>
    </citation>
    <scope>NUCLEOTIDE SEQUENCE [LARGE SCALE GENOMIC DNA]</scope>
    <source>
        <strain evidence="1 2">KCTC 42655</strain>
    </source>
</reference>
<sequence>MNIVLNNPALYVVDYPSVGAIEVIDKRRARGAFLEGEAAIRFRRELLDAMERHDDEEEELDFDLNLDGFDALLTQPAIYQ</sequence>
<dbReference type="Pfam" id="PF12091">
    <property type="entry name" value="DUF3567"/>
    <property type="match status" value="1"/>
</dbReference>
<organism evidence="1 2">
    <name type="scientific">Uliginosibacterium paludis</name>
    <dbReference type="NCBI Taxonomy" id="1615952"/>
    <lineage>
        <taxon>Bacteria</taxon>
        <taxon>Pseudomonadati</taxon>
        <taxon>Pseudomonadota</taxon>
        <taxon>Betaproteobacteria</taxon>
        <taxon>Rhodocyclales</taxon>
        <taxon>Zoogloeaceae</taxon>
        <taxon>Uliginosibacterium</taxon>
    </lineage>
</organism>
<comment type="caution">
    <text evidence="1">The sequence shown here is derived from an EMBL/GenBank/DDBJ whole genome shotgun (WGS) entry which is preliminary data.</text>
</comment>
<protein>
    <submittedName>
        <fullName evidence="1">DUF3567 family protein</fullName>
    </submittedName>
</protein>
<evidence type="ECO:0000313" key="2">
    <source>
        <dbReference type="Proteomes" id="UP001548590"/>
    </source>
</evidence>
<name>A0ABV2CVS3_9RHOO</name>
<dbReference type="InterPro" id="IPR021951">
    <property type="entry name" value="DUF3567"/>
</dbReference>
<dbReference type="Proteomes" id="UP001548590">
    <property type="component" value="Unassembled WGS sequence"/>
</dbReference>
<accession>A0ABV2CVS3</accession>
<dbReference type="EMBL" id="JBEWLZ010000019">
    <property type="protein sequence ID" value="MET1492013.1"/>
    <property type="molecule type" value="Genomic_DNA"/>
</dbReference>
<keyword evidence="2" id="KW-1185">Reference proteome</keyword>
<dbReference type="RefSeq" id="WP_345922976.1">
    <property type="nucleotide sequence ID" value="NZ_JBDIVF010000001.1"/>
</dbReference>
<evidence type="ECO:0000313" key="1">
    <source>
        <dbReference type="EMBL" id="MET1492013.1"/>
    </source>
</evidence>